<keyword evidence="3" id="KW-1185">Reference proteome</keyword>
<dbReference type="EMBL" id="BSPB01000003">
    <property type="protein sequence ID" value="GLS13280.1"/>
    <property type="molecule type" value="Genomic_DNA"/>
</dbReference>
<gene>
    <name evidence="2" type="ORF">GCM10007935_07090</name>
</gene>
<sequence length="194" mass="21079">MTTTTFGYDALQDRIWMRSHDLDQTVWLTRRMVSSMLGPLLKAFETATPGQQGGAPAAQRVAIEHRLALHEVAPGQPPARLTASRVTPGANADPQLRLCQRIVTRSGSQSVLLRFETGAEPLELKLGRRGMHLWLRGLAMVLRQTQWGLPPLPDWLHEGVMPPVLQGLVDRAGQSAPPPPESAPPASPASPGDN</sequence>
<reference evidence="3" key="1">
    <citation type="journal article" date="2019" name="Int. J. Syst. Evol. Microbiol.">
        <title>The Global Catalogue of Microorganisms (GCM) 10K type strain sequencing project: providing services to taxonomists for standard genome sequencing and annotation.</title>
        <authorList>
            <consortium name="The Broad Institute Genomics Platform"/>
            <consortium name="The Broad Institute Genome Sequencing Center for Infectious Disease"/>
            <person name="Wu L."/>
            <person name="Ma J."/>
        </authorList>
    </citation>
    <scope>NUCLEOTIDE SEQUENCE [LARGE SCALE GENOMIC DNA]</scope>
    <source>
        <strain evidence="3">NBRC 109341</strain>
    </source>
</reference>
<evidence type="ECO:0000256" key="1">
    <source>
        <dbReference type="SAM" id="MobiDB-lite"/>
    </source>
</evidence>
<organism evidence="2 3">
    <name type="scientific">Hydrogenophaga electricum</name>
    <dbReference type="NCBI Taxonomy" id="1230953"/>
    <lineage>
        <taxon>Bacteria</taxon>
        <taxon>Pseudomonadati</taxon>
        <taxon>Pseudomonadota</taxon>
        <taxon>Betaproteobacteria</taxon>
        <taxon>Burkholderiales</taxon>
        <taxon>Comamonadaceae</taxon>
        <taxon>Hydrogenophaga</taxon>
    </lineage>
</organism>
<dbReference type="RefSeq" id="WP_284306723.1">
    <property type="nucleotide sequence ID" value="NZ_BSPB01000003.1"/>
</dbReference>
<proteinExistence type="predicted"/>
<accession>A0ABQ6C088</accession>
<evidence type="ECO:0000313" key="2">
    <source>
        <dbReference type="EMBL" id="GLS13280.1"/>
    </source>
</evidence>
<protein>
    <submittedName>
        <fullName evidence="2">Uncharacterized protein</fullName>
    </submittedName>
</protein>
<name>A0ABQ6C088_9BURK</name>
<dbReference type="Proteomes" id="UP001156903">
    <property type="component" value="Unassembled WGS sequence"/>
</dbReference>
<feature type="compositionally biased region" description="Pro residues" evidence="1">
    <location>
        <begin position="176"/>
        <end position="188"/>
    </location>
</feature>
<evidence type="ECO:0000313" key="3">
    <source>
        <dbReference type="Proteomes" id="UP001156903"/>
    </source>
</evidence>
<feature type="region of interest" description="Disordered" evidence="1">
    <location>
        <begin position="168"/>
        <end position="194"/>
    </location>
</feature>
<comment type="caution">
    <text evidence="2">The sequence shown here is derived from an EMBL/GenBank/DDBJ whole genome shotgun (WGS) entry which is preliminary data.</text>
</comment>